<dbReference type="WBParaSite" id="BTMF_0001790601-mRNA-1">
    <property type="protein sequence ID" value="BTMF_0001790601-mRNA-1"/>
    <property type="gene ID" value="BTMF_0001790601"/>
</dbReference>
<reference evidence="1 2" key="2">
    <citation type="submission" date="2018-11" db="EMBL/GenBank/DDBJ databases">
        <authorList>
            <consortium name="Pathogen Informatics"/>
        </authorList>
    </citation>
    <scope>NUCLEOTIDE SEQUENCE [LARGE SCALE GENOMIC DNA]</scope>
</reference>
<dbReference type="AlphaFoldDB" id="A0A0R3RCY3"/>
<evidence type="ECO:0000313" key="1">
    <source>
        <dbReference type="EMBL" id="VDO56210.1"/>
    </source>
</evidence>
<reference evidence="3" key="1">
    <citation type="submission" date="2017-02" db="UniProtKB">
        <authorList>
            <consortium name="WormBaseParasite"/>
        </authorList>
    </citation>
    <scope>IDENTIFICATION</scope>
</reference>
<accession>A0A0R3RCY3</accession>
<protein>
    <submittedName>
        <fullName evidence="3">Copine domain-containing protein</fullName>
    </submittedName>
</protein>
<proteinExistence type="predicted"/>
<evidence type="ECO:0000313" key="2">
    <source>
        <dbReference type="Proteomes" id="UP000280834"/>
    </source>
</evidence>
<gene>
    <name evidence="1" type="ORF">BTMF_LOCUS15869</name>
</gene>
<dbReference type="EMBL" id="UZAG01023269">
    <property type="protein sequence ID" value="VDO56210.1"/>
    <property type="molecule type" value="Genomic_DNA"/>
</dbReference>
<sequence length="43" mass="4623">YFDEISNSLCPSSQLSLLVGISSYNCGVDPIAFVADNKTVELL</sequence>
<dbReference type="Proteomes" id="UP000280834">
    <property type="component" value="Unassembled WGS sequence"/>
</dbReference>
<keyword evidence="2" id="KW-1185">Reference proteome</keyword>
<evidence type="ECO:0000313" key="3">
    <source>
        <dbReference type="WBParaSite" id="BTMF_0001790601-mRNA-1"/>
    </source>
</evidence>
<name>A0A0R3RCY3_9BILA</name>
<organism evidence="3">
    <name type="scientific">Brugia timori</name>
    <dbReference type="NCBI Taxonomy" id="42155"/>
    <lineage>
        <taxon>Eukaryota</taxon>
        <taxon>Metazoa</taxon>
        <taxon>Ecdysozoa</taxon>
        <taxon>Nematoda</taxon>
        <taxon>Chromadorea</taxon>
        <taxon>Rhabditida</taxon>
        <taxon>Spirurina</taxon>
        <taxon>Spiruromorpha</taxon>
        <taxon>Filarioidea</taxon>
        <taxon>Onchocercidae</taxon>
        <taxon>Brugia</taxon>
    </lineage>
</organism>